<reference evidence="6" key="1">
    <citation type="submission" date="2022-11" db="EMBL/GenBank/DDBJ databases">
        <title>Centuries of genome instability and evolution in soft-shell clam transmissible cancer (bioRxiv).</title>
        <authorList>
            <person name="Hart S.F.M."/>
            <person name="Yonemitsu M.A."/>
            <person name="Giersch R.M."/>
            <person name="Beal B.F."/>
            <person name="Arriagada G."/>
            <person name="Davis B.W."/>
            <person name="Ostrander E.A."/>
            <person name="Goff S.P."/>
            <person name="Metzger M.J."/>
        </authorList>
    </citation>
    <scope>NUCLEOTIDE SEQUENCE</scope>
    <source>
        <strain evidence="6">MELC-2E11</strain>
        <tissue evidence="6">Siphon/mantle</tissue>
    </source>
</reference>
<feature type="signal peptide" evidence="4">
    <location>
        <begin position="1"/>
        <end position="15"/>
    </location>
</feature>
<evidence type="ECO:0000313" key="6">
    <source>
        <dbReference type="EMBL" id="WAR11410.1"/>
    </source>
</evidence>
<dbReference type="Pfam" id="PF01483">
    <property type="entry name" value="P_proprotein"/>
    <property type="match status" value="1"/>
</dbReference>
<dbReference type="Gene3D" id="2.60.120.260">
    <property type="entry name" value="Galactose-binding domain-like"/>
    <property type="match status" value="1"/>
</dbReference>
<keyword evidence="3" id="KW-0720">Serine protease</keyword>
<evidence type="ECO:0000256" key="3">
    <source>
        <dbReference type="ARBA" id="ARBA00022825"/>
    </source>
</evidence>
<dbReference type="InterPro" id="IPR002884">
    <property type="entry name" value="P_dom"/>
</dbReference>
<name>A0ABY7EQ88_MYAAR</name>
<evidence type="ECO:0000256" key="2">
    <source>
        <dbReference type="ARBA" id="ARBA00022801"/>
    </source>
</evidence>
<keyword evidence="4" id="KW-0732">Signal</keyword>
<feature type="domain" description="P/Homo B" evidence="5">
    <location>
        <begin position="174"/>
        <end position="308"/>
    </location>
</feature>
<proteinExistence type="predicted"/>
<dbReference type="InterPro" id="IPR036852">
    <property type="entry name" value="Peptidase_S8/S53_dom_sf"/>
</dbReference>
<accession>A0ABY7EQ88</accession>
<dbReference type="PANTHER" id="PTHR42884:SF14">
    <property type="entry name" value="NEUROENDOCRINE CONVERTASE 1"/>
    <property type="match status" value="1"/>
</dbReference>
<sequence length="323" mass="36360">MKLQLLAAVMMVISGFYTFELPDRMNGELNATWLSLIHKQANYKIQLEQCENLFPKAGLEPFDRPKRDVQSYSAVRSKRSPNPAPDNDVGISYNFIDKDDSANVIPEFHGYLPASFYLTNHGNAVASIVAGVTRNKTCDYCGAGVAFDSELVGHDTLGFGYPNALKMVKKAKEWTPLPPVYNVSDHQEHDVTKGDKCLMHFNVVKKRPSVTQIEEMIVDVWTKMPRNERFNLKITSPCGTESVLMDNLVRNTPTAHFINAHVTFLTYAFWGENSFGEWTLEMDVKGEKSYSPCHLGSADITFFGTIEERVKPNSCYVTVILNL</sequence>
<dbReference type="Proteomes" id="UP001164746">
    <property type="component" value="Chromosome 8"/>
</dbReference>
<keyword evidence="2" id="KW-0378">Hydrolase</keyword>
<evidence type="ECO:0000313" key="7">
    <source>
        <dbReference type="Proteomes" id="UP001164746"/>
    </source>
</evidence>
<protein>
    <submittedName>
        <fullName evidence="6">FUR2-like protein</fullName>
    </submittedName>
</protein>
<evidence type="ECO:0000259" key="5">
    <source>
        <dbReference type="PROSITE" id="PS51829"/>
    </source>
</evidence>
<gene>
    <name evidence="6" type="ORF">MAR_025590</name>
</gene>
<dbReference type="SUPFAM" id="SSF52743">
    <property type="entry name" value="Subtilisin-like"/>
    <property type="match status" value="1"/>
</dbReference>
<evidence type="ECO:0000256" key="4">
    <source>
        <dbReference type="SAM" id="SignalP"/>
    </source>
</evidence>
<evidence type="ECO:0000256" key="1">
    <source>
        <dbReference type="ARBA" id="ARBA00022670"/>
    </source>
</evidence>
<dbReference type="EMBL" id="CP111019">
    <property type="protein sequence ID" value="WAR11410.1"/>
    <property type="molecule type" value="Genomic_DNA"/>
</dbReference>
<dbReference type="SUPFAM" id="SSF49785">
    <property type="entry name" value="Galactose-binding domain-like"/>
    <property type="match status" value="1"/>
</dbReference>
<organism evidence="6 7">
    <name type="scientific">Mya arenaria</name>
    <name type="common">Soft-shell clam</name>
    <dbReference type="NCBI Taxonomy" id="6604"/>
    <lineage>
        <taxon>Eukaryota</taxon>
        <taxon>Metazoa</taxon>
        <taxon>Spiralia</taxon>
        <taxon>Lophotrochozoa</taxon>
        <taxon>Mollusca</taxon>
        <taxon>Bivalvia</taxon>
        <taxon>Autobranchia</taxon>
        <taxon>Heteroconchia</taxon>
        <taxon>Euheterodonta</taxon>
        <taxon>Imparidentia</taxon>
        <taxon>Neoheterodontei</taxon>
        <taxon>Myida</taxon>
        <taxon>Myoidea</taxon>
        <taxon>Myidae</taxon>
        <taxon>Mya</taxon>
    </lineage>
</organism>
<dbReference type="PANTHER" id="PTHR42884">
    <property type="entry name" value="PROPROTEIN CONVERTASE SUBTILISIN/KEXIN-RELATED"/>
    <property type="match status" value="1"/>
</dbReference>
<keyword evidence="1" id="KW-0645">Protease</keyword>
<dbReference type="InterPro" id="IPR008979">
    <property type="entry name" value="Galactose-bd-like_sf"/>
</dbReference>
<feature type="chain" id="PRO_5046447772" evidence="4">
    <location>
        <begin position="16"/>
        <end position="323"/>
    </location>
</feature>
<dbReference type="PROSITE" id="PS51829">
    <property type="entry name" value="P_HOMO_B"/>
    <property type="match status" value="1"/>
</dbReference>
<keyword evidence="7" id="KW-1185">Reference proteome</keyword>